<protein>
    <recommendedName>
        <fullName evidence="3">DUF2452 domain-containing protein</fullName>
    </recommendedName>
</protein>
<reference evidence="1 2" key="1">
    <citation type="submission" date="2016-03" db="EMBL/GenBank/DDBJ databases">
        <authorList>
            <person name="Ploux O."/>
        </authorList>
    </citation>
    <scope>NUCLEOTIDE SEQUENCE [LARGE SCALE GENOMIC DNA]</scope>
    <source>
        <strain evidence="1 2">R-45371</strain>
    </source>
</reference>
<dbReference type="Pfam" id="PF10504">
    <property type="entry name" value="DUF2452"/>
    <property type="match status" value="1"/>
</dbReference>
<dbReference type="InterPro" id="IPR019534">
    <property type="entry name" value="DUF2452"/>
</dbReference>
<organism evidence="1 2">
    <name type="scientific">Methylomonas methanica</name>
    <dbReference type="NCBI Taxonomy" id="421"/>
    <lineage>
        <taxon>Bacteria</taxon>
        <taxon>Pseudomonadati</taxon>
        <taxon>Pseudomonadota</taxon>
        <taxon>Gammaproteobacteria</taxon>
        <taxon>Methylococcales</taxon>
        <taxon>Methylococcaceae</taxon>
        <taxon>Methylomonas</taxon>
    </lineage>
</organism>
<proteinExistence type="predicted"/>
<dbReference type="AlphaFoldDB" id="A0A177MA64"/>
<evidence type="ECO:0000313" key="1">
    <source>
        <dbReference type="EMBL" id="OAI02434.1"/>
    </source>
</evidence>
<name>A0A177MA64_METMH</name>
<gene>
    <name evidence="1" type="ORF">A1353_16725</name>
</gene>
<evidence type="ECO:0000313" key="2">
    <source>
        <dbReference type="Proteomes" id="UP000077763"/>
    </source>
</evidence>
<accession>A0A177MA64</accession>
<dbReference type="Proteomes" id="UP000077763">
    <property type="component" value="Unassembled WGS sequence"/>
</dbReference>
<sequence length="189" mass="21342">MSLMSKPANPQGKGSIAILETLQQAKTQLVAPAKNIQQISSDLFTSLFILNSQIRFKPTTGQTYWLYLKDSHYRLSLIAPEQWSAIRSGRFIGACQLQLDLTWTLELSSDCANDSAFLQEIAARRRQLEEKLQQAEKIDDVLPVYLEALPYYSRVLASALAYSLKQSMQKSGILGLSFQQAEQRFFTTN</sequence>
<evidence type="ECO:0008006" key="3">
    <source>
        <dbReference type="Google" id="ProtNLM"/>
    </source>
</evidence>
<dbReference type="EMBL" id="LUUH01000062">
    <property type="protein sequence ID" value="OAI02434.1"/>
    <property type="molecule type" value="Genomic_DNA"/>
</dbReference>
<comment type="caution">
    <text evidence="1">The sequence shown here is derived from an EMBL/GenBank/DDBJ whole genome shotgun (WGS) entry which is preliminary data.</text>
</comment>